<evidence type="ECO:0000256" key="3">
    <source>
        <dbReference type="ARBA" id="ARBA00022538"/>
    </source>
</evidence>
<evidence type="ECO:0000256" key="5">
    <source>
        <dbReference type="ARBA" id="ARBA00022882"/>
    </source>
</evidence>
<dbReference type="InterPro" id="IPR016449">
    <property type="entry name" value="K_chnl_inward-rec_Kir"/>
</dbReference>
<dbReference type="GO" id="GO:0034702">
    <property type="term" value="C:monoatomic ion channel complex"/>
    <property type="evidence" value="ECO:0007669"/>
    <property type="project" value="UniProtKB-KW"/>
</dbReference>
<dbReference type="PANTHER" id="PTHR11767:SF24">
    <property type="entry name" value="INWARD RECTIFIER POTASSIUM CHANNEL 16"/>
    <property type="match status" value="1"/>
</dbReference>
<evidence type="ECO:0000256" key="9">
    <source>
        <dbReference type="ARBA" id="ARBA00023136"/>
    </source>
</evidence>
<evidence type="ECO:0000313" key="17">
    <source>
        <dbReference type="Proteomes" id="UP000504632"/>
    </source>
</evidence>
<evidence type="ECO:0000313" key="18">
    <source>
        <dbReference type="RefSeq" id="XP_030645524.1"/>
    </source>
</evidence>
<feature type="site" description="Role in the control of polyamine-mediated channel gating and in the blocking by intracellular magnesium" evidence="12">
    <location>
        <position position="156"/>
    </location>
</feature>
<keyword evidence="9 14" id="KW-0472">Membrane</keyword>
<reference evidence="18" key="1">
    <citation type="submission" date="2025-08" db="UniProtKB">
        <authorList>
            <consortium name="RefSeq"/>
        </authorList>
    </citation>
    <scope>IDENTIFICATION</scope>
</reference>
<organism evidence="17 18">
    <name type="scientific">Chanos chanos</name>
    <name type="common">Milkfish</name>
    <name type="synonym">Mugil chanos</name>
    <dbReference type="NCBI Taxonomy" id="29144"/>
    <lineage>
        <taxon>Eukaryota</taxon>
        <taxon>Metazoa</taxon>
        <taxon>Chordata</taxon>
        <taxon>Craniata</taxon>
        <taxon>Vertebrata</taxon>
        <taxon>Euteleostomi</taxon>
        <taxon>Actinopterygii</taxon>
        <taxon>Neopterygii</taxon>
        <taxon>Teleostei</taxon>
        <taxon>Ostariophysi</taxon>
        <taxon>Gonorynchiformes</taxon>
        <taxon>Chanidae</taxon>
        <taxon>Chanos</taxon>
    </lineage>
</organism>
<evidence type="ECO:0000256" key="2">
    <source>
        <dbReference type="ARBA" id="ARBA00022448"/>
    </source>
</evidence>
<dbReference type="GO" id="GO:0005886">
    <property type="term" value="C:plasma membrane"/>
    <property type="evidence" value="ECO:0007669"/>
    <property type="project" value="TreeGrafter"/>
</dbReference>
<evidence type="ECO:0000259" key="15">
    <source>
        <dbReference type="Pfam" id="PF01007"/>
    </source>
</evidence>
<dbReference type="InterPro" id="IPR013518">
    <property type="entry name" value="K_chnl_inward-rec_Kir_cyto"/>
</dbReference>
<evidence type="ECO:0000256" key="6">
    <source>
        <dbReference type="ARBA" id="ARBA00022958"/>
    </source>
</evidence>
<keyword evidence="7 14" id="KW-1133">Transmembrane helix</keyword>
<dbReference type="InterPro" id="IPR041647">
    <property type="entry name" value="IRK_C"/>
</dbReference>
<evidence type="ECO:0000256" key="14">
    <source>
        <dbReference type="SAM" id="Phobius"/>
    </source>
</evidence>
<dbReference type="GO" id="GO:1990573">
    <property type="term" value="P:potassium ion import across plasma membrane"/>
    <property type="evidence" value="ECO:0007669"/>
    <property type="project" value="TreeGrafter"/>
</dbReference>
<dbReference type="InParanoid" id="A0A6J2WM04"/>
<accession>A0A6J2WM04</accession>
<keyword evidence="6 13" id="KW-0630">Potassium</keyword>
<dbReference type="Pfam" id="PF01007">
    <property type="entry name" value="IRK"/>
    <property type="match status" value="1"/>
</dbReference>
<feature type="domain" description="Potassium channel inwardly rectifying transmembrane" evidence="15">
    <location>
        <begin position="33"/>
        <end position="169"/>
    </location>
</feature>
<dbReference type="GeneID" id="115825980"/>
<evidence type="ECO:0000256" key="12">
    <source>
        <dbReference type="PIRSR" id="PIRSR005465-1"/>
    </source>
</evidence>
<name>A0A6J2WM04_CHACN</name>
<dbReference type="GO" id="GO:0007399">
    <property type="term" value="P:nervous system development"/>
    <property type="evidence" value="ECO:0007669"/>
    <property type="project" value="UniProtKB-ARBA"/>
</dbReference>
<comment type="catalytic activity">
    <reaction evidence="11">
        <text>K(+)(in) = K(+)(out)</text>
        <dbReference type="Rhea" id="RHEA:29463"/>
        <dbReference type="ChEBI" id="CHEBI:29103"/>
    </reaction>
</comment>
<evidence type="ECO:0000256" key="1">
    <source>
        <dbReference type="ARBA" id="ARBA00004141"/>
    </source>
</evidence>
<dbReference type="Pfam" id="PF17655">
    <property type="entry name" value="IRK_C"/>
    <property type="match status" value="1"/>
</dbReference>
<evidence type="ECO:0000256" key="10">
    <source>
        <dbReference type="ARBA" id="ARBA00023303"/>
    </source>
</evidence>
<dbReference type="PANTHER" id="PTHR11767">
    <property type="entry name" value="INWARD RECTIFIER POTASSIUM CHANNEL"/>
    <property type="match status" value="1"/>
</dbReference>
<evidence type="ECO:0000256" key="11">
    <source>
        <dbReference type="ARBA" id="ARBA00034430"/>
    </source>
</evidence>
<proteinExistence type="inferred from homology"/>
<dbReference type="Gene3D" id="1.10.287.70">
    <property type="match status" value="1"/>
</dbReference>
<feature type="domain" description="Inward rectifier potassium channel C-terminal" evidence="16">
    <location>
        <begin position="178"/>
        <end position="341"/>
    </location>
</feature>
<feature type="transmembrane region" description="Helical" evidence="14">
    <location>
        <begin position="68"/>
        <end position="91"/>
    </location>
</feature>
<sequence length="388" mass="44942">MSPRGEEPSIVNTYETSAPVVLRQKQRKKQRYIQKDGHCTATLRQSSGKWSHYLQDIFTTLVEIRWRVMFLFFSLSYITSWLFFGLIYWLIAFVNGDSTNPDTELCIANMREFTAAFLFSMETQRTIGYGYRFMTEKCMAAIVVVTIQDLMSCFMNTFIIGVVVAKMSSARKRAQTVGFSNCAVVNLRDGEFCLCWRIGDFRGNHMLEGTTSAQLIRHTQLPSGAVSVTYQDLEIQNKDVTLVTPALIIHKLDSDSPLYSLSPRDLREADFELVVTFTYTDDSRGILHQNRSSYTPDEIRWAQRFQSMLKEGQRHYHVDYALFHQTCWVRTPMVSAEERDRTSVRAEPDKPLMPFSQHLSKRHVNRQVNGKSDTNKDAYREAYREAWL</sequence>
<keyword evidence="3 13" id="KW-0633">Potassium transport</keyword>
<keyword evidence="17" id="KW-1185">Reference proteome</keyword>
<dbReference type="PRINTS" id="PR01320">
    <property type="entry name" value="KIRCHANNEL"/>
</dbReference>
<gene>
    <name evidence="18" type="primary">LOC115825980</name>
</gene>
<evidence type="ECO:0000256" key="4">
    <source>
        <dbReference type="ARBA" id="ARBA00022692"/>
    </source>
</evidence>
<keyword evidence="2 13" id="KW-0813">Transport</keyword>
<evidence type="ECO:0000256" key="7">
    <source>
        <dbReference type="ARBA" id="ARBA00022989"/>
    </source>
</evidence>
<dbReference type="GO" id="GO:0005242">
    <property type="term" value="F:inward rectifier potassium channel activity"/>
    <property type="evidence" value="ECO:0007669"/>
    <property type="project" value="InterPro"/>
</dbReference>
<evidence type="ECO:0000256" key="8">
    <source>
        <dbReference type="ARBA" id="ARBA00023065"/>
    </source>
</evidence>
<protein>
    <submittedName>
        <fullName evidence="18">Inward rectifier potassium channel 16-like</fullName>
    </submittedName>
</protein>
<comment type="subcellular location">
    <subcellularLocation>
        <location evidence="1 13">Membrane</location>
        <topology evidence="1 13">Multi-pass membrane protein</topology>
    </subcellularLocation>
</comment>
<comment type="similarity">
    <text evidence="13">Belongs to the inward rectifier-type potassium channel (TC 1.A.2.1) family.</text>
</comment>
<dbReference type="Gene3D" id="2.60.40.1400">
    <property type="entry name" value="G protein-activated inward rectifier potassium channel 1"/>
    <property type="match status" value="1"/>
</dbReference>
<dbReference type="InterPro" id="IPR014756">
    <property type="entry name" value="Ig_E-set"/>
</dbReference>
<evidence type="ECO:0000256" key="13">
    <source>
        <dbReference type="RuleBase" id="RU003822"/>
    </source>
</evidence>
<dbReference type="SUPFAM" id="SSF81324">
    <property type="entry name" value="Voltage-gated potassium channels"/>
    <property type="match status" value="1"/>
</dbReference>
<keyword evidence="8 13" id="KW-0406">Ion transport</keyword>
<dbReference type="SUPFAM" id="SSF81296">
    <property type="entry name" value="E set domains"/>
    <property type="match status" value="1"/>
</dbReference>
<evidence type="ECO:0000259" key="16">
    <source>
        <dbReference type="Pfam" id="PF17655"/>
    </source>
</evidence>
<dbReference type="AlphaFoldDB" id="A0A6J2WM04"/>
<dbReference type="InterPro" id="IPR040445">
    <property type="entry name" value="Kir_TM"/>
</dbReference>
<keyword evidence="10 13" id="KW-0407">Ion channel</keyword>
<feature type="transmembrane region" description="Helical" evidence="14">
    <location>
        <begin position="139"/>
        <end position="165"/>
    </location>
</feature>
<dbReference type="FunFam" id="1.10.287.70:FF:000019">
    <property type="entry name" value="G protein-activated inward rectifier potassium channel 1"/>
    <property type="match status" value="1"/>
</dbReference>
<dbReference type="OrthoDB" id="273257at2759"/>
<dbReference type="RefSeq" id="XP_030645524.1">
    <property type="nucleotide sequence ID" value="XM_030789664.1"/>
</dbReference>
<keyword evidence="5 13" id="KW-0851">Voltage-gated channel</keyword>
<dbReference type="Proteomes" id="UP000504632">
    <property type="component" value="Chromosome 13"/>
</dbReference>
<dbReference type="PIRSF" id="PIRSF005465">
    <property type="entry name" value="GIRK_kir"/>
    <property type="match status" value="1"/>
</dbReference>
<keyword evidence="4 13" id="KW-0812">Transmembrane</keyword>
<dbReference type="GO" id="GO:0034765">
    <property type="term" value="P:regulation of monoatomic ion transmembrane transport"/>
    <property type="evidence" value="ECO:0007669"/>
    <property type="project" value="TreeGrafter"/>
</dbReference>